<protein>
    <recommendedName>
        <fullName evidence="1">F-box domain-containing protein</fullName>
    </recommendedName>
</protein>
<feature type="domain" description="F-box" evidence="1">
    <location>
        <begin position="10"/>
        <end position="50"/>
    </location>
</feature>
<dbReference type="Gene3D" id="1.20.1280.50">
    <property type="match status" value="1"/>
</dbReference>
<dbReference type="AlphaFoldDB" id="A0AAD8VFQ4"/>
<sequence length="84" mass="9236">MLPKATAVSIANDILFDILLRMPARALRRFRCVSKQWCALLSDPAFLAAHKVSPPDLLLVDTGYFRDTMNLICGSGISAAMLLE</sequence>
<evidence type="ECO:0000259" key="1">
    <source>
        <dbReference type="SMART" id="SM00256"/>
    </source>
</evidence>
<dbReference type="SMART" id="SM00256">
    <property type="entry name" value="FBOX"/>
    <property type="match status" value="1"/>
</dbReference>
<dbReference type="InterPro" id="IPR036047">
    <property type="entry name" value="F-box-like_dom_sf"/>
</dbReference>
<dbReference type="Proteomes" id="UP001231189">
    <property type="component" value="Unassembled WGS sequence"/>
</dbReference>
<gene>
    <name evidence="2" type="ORF">QYE76_018810</name>
</gene>
<dbReference type="InterPro" id="IPR050796">
    <property type="entry name" value="SCF_F-box_component"/>
</dbReference>
<dbReference type="SUPFAM" id="SSF81383">
    <property type="entry name" value="F-box domain"/>
    <property type="match status" value="1"/>
</dbReference>
<organism evidence="2 3">
    <name type="scientific">Lolium multiflorum</name>
    <name type="common">Italian ryegrass</name>
    <name type="synonym">Lolium perenne subsp. multiflorum</name>
    <dbReference type="NCBI Taxonomy" id="4521"/>
    <lineage>
        <taxon>Eukaryota</taxon>
        <taxon>Viridiplantae</taxon>
        <taxon>Streptophyta</taxon>
        <taxon>Embryophyta</taxon>
        <taxon>Tracheophyta</taxon>
        <taxon>Spermatophyta</taxon>
        <taxon>Magnoliopsida</taxon>
        <taxon>Liliopsida</taxon>
        <taxon>Poales</taxon>
        <taxon>Poaceae</taxon>
        <taxon>BOP clade</taxon>
        <taxon>Pooideae</taxon>
        <taxon>Poodae</taxon>
        <taxon>Poeae</taxon>
        <taxon>Poeae Chloroplast Group 2 (Poeae type)</taxon>
        <taxon>Loliodinae</taxon>
        <taxon>Loliinae</taxon>
        <taxon>Lolium</taxon>
    </lineage>
</organism>
<dbReference type="CDD" id="cd22157">
    <property type="entry name" value="F-box_AtFBW1-like"/>
    <property type="match status" value="1"/>
</dbReference>
<name>A0AAD8VFQ4_LOLMU</name>
<dbReference type="PANTHER" id="PTHR31672">
    <property type="entry name" value="BNACNNG10540D PROTEIN"/>
    <property type="match status" value="1"/>
</dbReference>
<proteinExistence type="predicted"/>
<comment type="caution">
    <text evidence="2">The sequence shown here is derived from an EMBL/GenBank/DDBJ whole genome shotgun (WGS) entry which is preliminary data.</text>
</comment>
<dbReference type="EMBL" id="JAUUTY010000059">
    <property type="protein sequence ID" value="KAK1603378.1"/>
    <property type="molecule type" value="Genomic_DNA"/>
</dbReference>
<dbReference type="Pfam" id="PF00646">
    <property type="entry name" value="F-box"/>
    <property type="match status" value="1"/>
</dbReference>
<dbReference type="InterPro" id="IPR001810">
    <property type="entry name" value="F-box_dom"/>
</dbReference>
<evidence type="ECO:0000313" key="2">
    <source>
        <dbReference type="EMBL" id="KAK1603378.1"/>
    </source>
</evidence>
<accession>A0AAD8VFQ4</accession>
<evidence type="ECO:0000313" key="3">
    <source>
        <dbReference type="Proteomes" id="UP001231189"/>
    </source>
</evidence>
<reference evidence="2" key="1">
    <citation type="submission" date="2023-07" db="EMBL/GenBank/DDBJ databases">
        <title>A chromosome-level genome assembly of Lolium multiflorum.</title>
        <authorList>
            <person name="Chen Y."/>
            <person name="Copetti D."/>
            <person name="Kolliker R."/>
            <person name="Studer B."/>
        </authorList>
    </citation>
    <scope>NUCLEOTIDE SEQUENCE</scope>
    <source>
        <strain evidence="2">02402/16</strain>
        <tissue evidence="2">Leaf</tissue>
    </source>
</reference>
<keyword evidence="3" id="KW-1185">Reference proteome</keyword>